<accession>A0ABT6USZ9</accession>
<dbReference type="GeneID" id="97326772"/>
<keyword evidence="2" id="KW-1185">Reference proteome</keyword>
<dbReference type="Proteomes" id="UP001229025">
    <property type="component" value="Unassembled WGS sequence"/>
</dbReference>
<comment type="caution">
    <text evidence="1">The sequence shown here is derived from an EMBL/GenBank/DDBJ whole genome shotgun (WGS) entry which is preliminary data.</text>
</comment>
<gene>
    <name evidence="1" type="ORF">QLT01_15920</name>
</gene>
<evidence type="ECO:0000313" key="2">
    <source>
        <dbReference type="Proteomes" id="UP001229025"/>
    </source>
</evidence>
<protein>
    <submittedName>
        <fullName evidence="1">Uncharacterized protein</fullName>
    </submittedName>
</protein>
<dbReference type="EMBL" id="JASCSA010000017">
    <property type="protein sequence ID" value="MDI5885833.1"/>
    <property type="molecule type" value="Genomic_DNA"/>
</dbReference>
<organism evidence="1 2">
    <name type="scientific">Cobetia amphilecti</name>
    <dbReference type="NCBI Taxonomy" id="1055104"/>
    <lineage>
        <taxon>Bacteria</taxon>
        <taxon>Pseudomonadati</taxon>
        <taxon>Pseudomonadota</taxon>
        <taxon>Gammaproteobacteria</taxon>
        <taxon>Oceanospirillales</taxon>
        <taxon>Halomonadaceae</taxon>
        <taxon>Cobetia</taxon>
    </lineage>
</organism>
<reference evidence="2" key="1">
    <citation type="submission" date="2023-07" db="EMBL/GenBank/DDBJ databases">
        <title>Genome-based characterization of strain KMM 296 and proposal for reclassification of Cobetia litoralis and Cobetia pacifica, and emended description of the species Cobetia amphilecti and Cobetia marina.</title>
        <authorList>
            <person name="Balabanova L."/>
            <person name="Nedashkovskaya O."/>
        </authorList>
    </citation>
    <scope>NUCLEOTIDE SEQUENCE [LARGE SCALE GENOMIC DNA]</scope>
    <source>
        <strain evidence="2">NRIC 0815</strain>
    </source>
</reference>
<name>A0ABT6USZ9_9GAMM</name>
<proteinExistence type="predicted"/>
<sequence>MKYFDALFSLIAAVLVSALLPFEVEQGNRSTPQAPHERSILVIEGLLKESEDNASVDT</sequence>
<evidence type="ECO:0000313" key="1">
    <source>
        <dbReference type="EMBL" id="MDI5885833.1"/>
    </source>
</evidence>
<dbReference type="RefSeq" id="WP_156941181.1">
    <property type="nucleotide sequence ID" value="NZ_CAXNSG010000001.1"/>
</dbReference>